<protein>
    <recommendedName>
        <fullName evidence="4">DUF460 domain-containing protein</fullName>
    </recommendedName>
</protein>
<dbReference type="OrthoDB" id="15228at2157"/>
<organism evidence="2 3">
    <name type="scientific">Thermococcus barossii</name>
    <dbReference type="NCBI Taxonomy" id="54077"/>
    <lineage>
        <taxon>Archaea</taxon>
        <taxon>Methanobacteriati</taxon>
        <taxon>Methanobacteriota</taxon>
        <taxon>Thermococci</taxon>
        <taxon>Thermococcales</taxon>
        <taxon>Thermococcaceae</taxon>
        <taxon>Thermococcus</taxon>
    </lineage>
</organism>
<keyword evidence="3" id="KW-1185">Reference proteome</keyword>
<accession>A0A2Z2MNW8</accession>
<sequence>MPPPTFLQNPQRVRPILILGVDVISEHPKRFAVVSWFNGRLERKGEFTLYRLIRFIQSKRPDIVAMDSITELGDDLRKFLRALPSGTKLVQVTGRPGEQRSLQSLAREHGIRTFDRFDPYEEAKLSALLASKGVGYEVLAFEDEVIIRVTRGRSHGKGGWSQDRYRKRVHNLVRDKVREIEESLRRADIPFDLETEEKDYGLAKGEFKVYASREELAGLIRPMRGGDVEVRIQPVERAELGFAPLKGEEAVMGRKSIIVGIDPGITVGIAAIDLSGNIVALHSQRNMPVGEVFRFISEIGHPVIVATDVKPAPGFVEKIARSFKASLFVPRESLRVEEKNELLRNLGISVDDDHQRDALAAAYKAYLRLKPKLEHVEARLREAGLSRKADEVKALVIQGYNLGEAMQRVTLRERPREEEEHEEGPSFDVRPYIRRIRELERRIEFLERENAELREVIKEQKRVIGRLERRIADYDEEIRRKVLRERELEAKVKRIEVLEKQLREAKAVIERLGRDLVQVKRMNVVEIRGSAVPLKVMNVLSWRELERLEREIGIKRGDVLFVVNPAGAGRAIAEELVEKGIKALITEKPLPGPVRNVLREAHVPFFTGDELDVKRVDEFAVVERETLERAIEELLARWEEEDREREAERLLRLVEEYRIERVKELRRKAEEEARAEHRKA</sequence>
<dbReference type="InterPro" id="IPR007408">
    <property type="entry name" value="DUF460"/>
</dbReference>
<evidence type="ECO:0000256" key="1">
    <source>
        <dbReference type="SAM" id="Coils"/>
    </source>
</evidence>
<dbReference type="KEGG" id="tbs:A3L01_09330"/>
<dbReference type="EMBL" id="CP015101">
    <property type="protein sequence ID" value="ASJ05554.1"/>
    <property type="molecule type" value="Genomic_DNA"/>
</dbReference>
<dbReference type="Proteomes" id="UP000250272">
    <property type="component" value="Chromosome"/>
</dbReference>
<dbReference type="PANTHER" id="PTHR40707">
    <property type="entry name" value="POSSIBLE NUCLEASE OF RNASE H FOLD, RUVC/YQGF FAMILY"/>
    <property type="match status" value="1"/>
</dbReference>
<dbReference type="PANTHER" id="PTHR40707:SF1">
    <property type="entry name" value="DUF460 DOMAIN-CONTAINING PROTEIN"/>
    <property type="match status" value="1"/>
</dbReference>
<feature type="coiled-coil region" evidence="1">
    <location>
        <begin position="624"/>
        <end position="679"/>
    </location>
</feature>
<keyword evidence="1" id="KW-0175">Coiled coil</keyword>
<evidence type="ECO:0000313" key="3">
    <source>
        <dbReference type="Proteomes" id="UP000250272"/>
    </source>
</evidence>
<dbReference type="GeneID" id="33326978"/>
<dbReference type="Pfam" id="PF04312">
    <property type="entry name" value="DUF460"/>
    <property type="match status" value="1"/>
</dbReference>
<reference evidence="2 3" key="1">
    <citation type="submission" date="2016-04" db="EMBL/GenBank/DDBJ databases">
        <title>Complete genome sequence of Thermococcus barossii type strain SHCK-94.</title>
        <authorList>
            <person name="Oger P.M."/>
        </authorList>
    </citation>
    <scope>NUCLEOTIDE SEQUENCE [LARGE SCALE GENOMIC DNA]</scope>
    <source>
        <strain evidence="2 3">SHCK-94</strain>
    </source>
</reference>
<evidence type="ECO:0000313" key="2">
    <source>
        <dbReference type="EMBL" id="ASJ05554.1"/>
    </source>
</evidence>
<feature type="coiled-coil region" evidence="1">
    <location>
        <begin position="429"/>
        <end position="522"/>
    </location>
</feature>
<dbReference type="RefSeq" id="WP_088865551.1">
    <property type="nucleotide sequence ID" value="NZ_CP015101.1"/>
</dbReference>
<proteinExistence type="predicted"/>
<dbReference type="AlphaFoldDB" id="A0A2Z2MNW8"/>
<gene>
    <name evidence="2" type="ORF">A3L01_09330</name>
</gene>
<evidence type="ECO:0008006" key="4">
    <source>
        <dbReference type="Google" id="ProtNLM"/>
    </source>
</evidence>
<name>A0A2Z2MNW8_9EURY</name>